<dbReference type="RefSeq" id="WP_215626304.1">
    <property type="nucleotide sequence ID" value="NZ_CP067089.2"/>
</dbReference>
<dbReference type="Proteomes" id="UP000595917">
    <property type="component" value="Chromosome"/>
</dbReference>
<feature type="compositionally biased region" description="Gly residues" evidence="1">
    <location>
        <begin position="1126"/>
        <end position="1135"/>
    </location>
</feature>
<keyword evidence="3" id="KW-1185">Reference proteome</keyword>
<feature type="region of interest" description="Disordered" evidence="1">
    <location>
        <begin position="1126"/>
        <end position="1178"/>
    </location>
</feature>
<evidence type="ECO:0000256" key="1">
    <source>
        <dbReference type="SAM" id="MobiDB-lite"/>
    </source>
</evidence>
<dbReference type="EMBL" id="CP067089">
    <property type="protein sequence ID" value="QQO08999.1"/>
    <property type="molecule type" value="Genomic_DNA"/>
</dbReference>
<accession>A0A7T7XMB8</accession>
<organism evidence="2 3">
    <name type="scientific">Breznakiella homolactica</name>
    <dbReference type="NCBI Taxonomy" id="2798577"/>
    <lineage>
        <taxon>Bacteria</taxon>
        <taxon>Pseudomonadati</taxon>
        <taxon>Spirochaetota</taxon>
        <taxon>Spirochaetia</taxon>
        <taxon>Spirochaetales</taxon>
        <taxon>Breznakiellaceae</taxon>
        <taxon>Breznakiella</taxon>
    </lineage>
</organism>
<name>A0A7T7XMB8_9SPIR</name>
<feature type="region of interest" description="Disordered" evidence="1">
    <location>
        <begin position="1195"/>
        <end position="1228"/>
    </location>
</feature>
<feature type="compositionally biased region" description="Basic and acidic residues" evidence="1">
    <location>
        <begin position="1166"/>
        <end position="1178"/>
    </location>
</feature>
<dbReference type="AlphaFoldDB" id="A0A7T7XMB8"/>
<proteinExistence type="predicted"/>
<protein>
    <submittedName>
        <fullName evidence="2">Uncharacterized protein</fullName>
    </submittedName>
</protein>
<feature type="compositionally biased region" description="Polar residues" evidence="1">
    <location>
        <begin position="1141"/>
        <end position="1165"/>
    </location>
</feature>
<evidence type="ECO:0000313" key="3">
    <source>
        <dbReference type="Proteomes" id="UP000595917"/>
    </source>
</evidence>
<sequence length="1247" mass="131209">MVRELGWYLGDNRYTEITNRIEETLGAYGDAKARGADPDEQAALREQARELCEEHSVAAGLRTADAAYINIDAEFFEGNRLDEEAVDQFVKEVVKGHGYQRVLWTYMGTTGSLTQISKGEMELAGLQYEDYLPLTYQGASRSGAADDSPADGTTIPLYLYSDGSVSETYDRRKAKYRFDALQDESGIDWTQGYNPNGEVKKDGWYGAFDGNGMWVRVQEGKGFSDDAKKIEAVIRIFKDGDRAILYDPGELLLNAAELIYLTETGEEYGRLESDTEGMAAEIRAELDRLGADRISGIAGANEARLAAYREVLGDLAAADLAAVDRERAAELRAREIEQTAAAAGEIAGLRVERLIRAAAGFGSATAVLERGVIGVPLDIRRDADARALNITEEEAGEILRHGMPEGQEALYRGILGSIYANWGYYAGSGVSKAEMAGTVGAVLTGSAGGGIDRVITAETTLGAIMHGESRQAAGADETIRLYRSGIPGVFREPETVDFYDEKAREQYIQKLEKAKVLPKGGSGAALEALRSLPEKSEEQRKKINERLTRTLGQYHTISMSTGMPVGEVVSAAIAGTPAAVNPALQKKVYYEIPAEELVAAAKDGTAPIREVPAEQVVAELERTAALNESKGGKITIGGVGGKGLDEVGLGREVLERDYGYTGKEAEAMAGILHSIRVDEGLSPEVLGVLLETMKPAVAASRGKGATAAEAAAVRAAAGLPGVRYNLGNETGLRAYLGSEEYRTSGLSAEAVEAAVQDVKRGILREEARRASPPVLPGMDTKTTVPLGRNGGTATDETGQSIVSAENGTRSTGPAAGGFSGLIPAAAMIRPRYRSAGTTLPADRKAKKGTLETIAEVRNIGATAEERQEGGDTVVQLRSAGVELRSGFTYGGDSTDSILPGLIIGEGSGEGLPGVSAADLSGITEKDLSGTYGYSGTEAASAAAALNSMKVPEGREGYYKSELAPLVQTAVREGKTVEGLRQALGRVLKGRNDTAYNVASPEGTAGYRAGAIAHSGGMSERTLNRYIEQVRRNSGLAAIAGSLPAMSSMAGMASPSVYLRSLGNRSFGSSPSIHSGMNNRFVSLGGSGSSGGSVPTGGITGSGGEMNVLRAALGGVGPELSGGSGITGTTAGGTGSGVPVPSTRTPRRVNSGTAPAQTVRGMTTGNRADHPRTGMGEQDRELERLRKIEANYEQDKAELSKAKQPALARSVSHDVGHAEGTEDSVDLKKVAQQYSTDVLGELKKRKGV</sequence>
<evidence type="ECO:0000313" key="2">
    <source>
        <dbReference type="EMBL" id="QQO08999.1"/>
    </source>
</evidence>
<reference evidence="2" key="1">
    <citation type="submission" date="2021-01" db="EMBL/GenBank/DDBJ databases">
        <title>Description of Breznakiella homolactica.</title>
        <authorList>
            <person name="Song Y."/>
            <person name="Brune A."/>
        </authorList>
    </citation>
    <scope>NUCLEOTIDE SEQUENCE</scope>
    <source>
        <strain evidence="2">RmG30</strain>
    </source>
</reference>
<gene>
    <name evidence="2" type="ORF">JFL75_19025</name>
</gene>
<dbReference type="KEGG" id="bhc:JFL75_19025"/>
<feature type="compositionally biased region" description="Basic and acidic residues" evidence="1">
    <location>
        <begin position="1210"/>
        <end position="1228"/>
    </location>
</feature>
<feature type="region of interest" description="Disordered" evidence="1">
    <location>
        <begin position="772"/>
        <end position="797"/>
    </location>
</feature>